<keyword evidence="2" id="KW-1185">Reference proteome</keyword>
<accession>A0ACB8U0I3</accession>
<comment type="caution">
    <text evidence="1">The sequence shown here is derived from an EMBL/GenBank/DDBJ whole genome shotgun (WGS) entry which is preliminary data.</text>
</comment>
<proteinExistence type="predicted"/>
<dbReference type="EMBL" id="MU274916">
    <property type="protein sequence ID" value="KAI0087862.1"/>
    <property type="molecule type" value="Genomic_DNA"/>
</dbReference>
<reference evidence="1" key="1">
    <citation type="journal article" date="2021" name="Environ. Microbiol.">
        <title>Gene family expansions and transcriptome signatures uncover fungal adaptations to wood decay.</title>
        <authorList>
            <person name="Hage H."/>
            <person name="Miyauchi S."/>
            <person name="Viragh M."/>
            <person name="Drula E."/>
            <person name="Min B."/>
            <person name="Chaduli D."/>
            <person name="Navarro D."/>
            <person name="Favel A."/>
            <person name="Norest M."/>
            <person name="Lesage-Meessen L."/>
            <person name="Balint B."/>
            <person name="Merenyi Z."/>
            <person name="de Eugenio L."/>
            <person name="Morin E."/>
            <person name="Martinez A.T."/>
            <person name="Baldrian P."/>
            <person name="Stursova M."/>
            <person name="Martinez M.J."/>
            <person name="Novotny C."/>
            <person name="Magnuson J.K."/>
            <person name="Spatafora J.W."/>
            <person name="Maurice S."/>
            <person name="Pangilinan J."/>
            <person name="Andreopoulos W."/>
            <person name="LaButti K."/>
            <person name="Hundley H."/>
            <person name="Na H."/>
            <person name="Kuo A."/>
            <person name="Barry K."/>
            <person name="Lipzen A."/>
            <person name="Henrissat B."/>
            <person name="Riley R."/>
            <person name="Ahrendt S."/>
            <person name="Nagy L.G."/>
            <person name="Grigoriev I.V."/>
            <person name="Martin F."/>
            <person name="Rosso M.N."/>
        </authorList>
    </citation>
    <scope>NUCLEOTIDE SEQUENCE</scope>
    <source>
        <strain evidence="1">CBS 384.51</strain>
    </source>
</reference>
<sequence>MICFFYLHLPLGSNRTASSAWSSVSCALNAARTVASALLISSAAHARCAVKTPLLFPGPAYVSTPPTLTSESSSPALPASAALIVMSSSQVDDLATPLPLPISPL</sequence>
<gene>
    <name evidence="1" type="ORF">BDY19DRAFT_1091375</name>
</gene>
<dbReference type="Proteomes" id="UP001055072">
    <property type="component" value="Unassembled WGS sequence"/>
</dbReference>
<evidence type="ECO:0000313" key="2">
    <source>
        <dbReference type="Proteomes" id="UP001055072"/>
    </source>
</evidence>
<name>A0ACB8U0I3_9APHY</name>
<organism evidence="1 2">
    <name type="scientific">Irpex rosettiformis</name>
    <dbReference type="NCBI Taxonomy" id="378272"/>
    <lineage>
        <taxon>Eukaryota</taxon>
        <taxon>Fungi</taxon>
        <taxon>Dikarya</taxon>
        <taxon>Basidiomycota</taxon>
        <taxon>Agaricomycotina</taxon>
        <taxon>Agaricomycetes</taxon>
        <taxon>Polyporales</taxon>
        <taxon>Irpicaceae</taxon>
        <taxon>Irpex</taxon>
    </lineage>
</organism>
<protein>
    <submittedName>
        <fullName evidence="1">Uncharacterized protein</fullName>
    </submittedName>
</protein>
<evidence type="ECO:0000313" key="1">
    <source>
        <dbReference type="EMBL" id="KAI0087862.1"/>
    </source>
</evidence>